<evidence type="ECO:0000313" key="2">
    <source>
        <dbReference type="Proteomes" id="UP000715781"/>
    </source>
</evidence>
<gene>
    <name evidence="1" type="ORF">KME32_02985</name>
</gene>
<name>A0A951UEK5_9NOST</name>
<accession>A0A951UEK5</accession>
<organism evidence="1 2">
    <name type="scientific">Mojavia pulchra JT2-VF2</name>
    <dbReference type="NCBI Taxonomy" id="287848"/>
    <lineage>
        <taxon>Bacteria</taxon>
        <taxon>Bacillati</taxon>
        <taxon>Cyanobacteriota</taxon>
        <taxon>Cyanophyceae</taxon>
        <taxon>Nostocales</taxon>
        <taxon>Nostocaceae</taxon>
    </lineage>
</organism>
<reference evidence="1" key="2">
    <citation type="journal article" date="2022" name="Microbiol. Resour. Announc.">
        <title>Metagenome Sequencing to Explore Phylogenomics of Terrestrial Cyanobacteria.</title>
        <authorList>
            <person name="Ward R.D."/>
            <person name="Stajich J.E."/>
            <person name="Johansen J.R."/>
            <person name="Huntemann M."/>
            <person name="Clum A."/>
            <person name="Foster B."/>
            <person name="Foster B."/>
            <person name="Roux S."/>
            <person name="Palaniappan K."/>
            <person name="Varghese N."/>
            <person name="Mukherjee S."/>
            <person name="Reddy T.B.K."/>
            <person name="Daum C."/>
            <person name="Copeland A."/>
            <person name="Chen I.A."/>
            <person name="Ivanova N.N."/>
            <person name="Kyrpides N.C."/>
            <person name="Shapiro N."/>
            <person name="Eloe-Fadrosh E.A."/>
            <person name="Pietrasiak N."/>
        </authorList>
    </citation>
    <scope>NUCLEOTIDE SEQUENCE</scope>
    <source>
        <strain evidence="1">JT2-VF2</strain>
    </source>
</reference>
<reference evidence="1" key="1">
    <citation type="submission" date="2021-05" db="EMBL/GenBank/DDBJ databases">
        <authorList>
            <person name="Pietrasiak N."/>
            <person name="Ward R."/>
            <person name="Stajich J.E."/>
            <person name="Kurbessoian T."/>
        </authorList>
    </citation>
    <scope>NUCLEOTIDE SEQUENCE</scope>
    <source>
        <strain evidence="1">JT2-VF2</strain>
    </source>
</reference>
<comment type="caution">
    <text evidence="1">The sequence shown here is derived from an EMBL/GenBank/DDBJ whole genome shotgun (WGS) entry which is preliminary data.</text>
</comment>
<dbReference type="Proteomes" id="UP000715781">
    <property type="component" value="Unassembled WGS sequence"/>
</dbReference>
<protein>
    <submittedName>
        <fullName evidence="1">Uncharacterized protein</fullName>
    </submittedName>
</protein>
<proteinExistence type="predicted"/>
<dbReference type="AlphaFoldDB" id="A0A951UEK5"/>
<dbReference type="EMBL" id="JAHHHN010000001">
    <property type="protein sequence ID" value="MBW4560116.1"/>
    <property type="molecule type" value="Genomic_DNA"/>
</dbReference>
<evidence type="ECO:0000313" key="1">
    <source>
        <dbReference type="EMBL" id="MBW4560116.1"/>
    </source>
</evidence>
<sequence length="103" mass="11599">MNYELRKGVSSHINEPGNKTPIFVIILRLIIVSMFKGKTLTNAAIKSAIPLRLYIPATVAIAGRHKGNGWQSLILRLLLFSCRRRYANEKPLRVYTSFAITSV</sequence>